<feature type="domain" description="Aminoacyl-tRNA synthetase class Ia" evidence="11">
    <location>
        <begin position="606"/>
        <end position="635"/>
    </location>
</feature>
<dbReference type="EC" id="6.1.1.4" evidence="9"/>
<dbReference type="SUPFAM" id="SSF52374">
    <property type="entry name" value="Nucleotidylyl transferase"/>
    <property type="match status" value="1"/>
</dbReference>
<dbReference type="GO" id="GO:0005524">
    <property type="term" value="F:ATP binding"/>
    <property type="evidence" value="ECO:0007669"/>
    <property type="project" value="UniProtKB-UniRule"/>
</dbReference>
<dbReference type="InterPro" id="IPR002300">
    <property type="entry name" value="aa-tRNA-synth_Ia"/>
</dbReference>
<dbReference type="HAMAP" id="MF_00049_B">
    <property type="entry name" value="Leu_tRNA_synth_B"/>
    <property type="match status" value="1"/>
</dbReference>
<evidence type="ECO:0000259" key="14">
    <source>
        <dbReference type="Pfam" id="PF13603"/>
    </source>
</evidence>
<evidence type="ECO:0000256" key="5">
    <source>
        <dbReference type="ARBA" id="ARBA00022840"/>
    </source>
</evidence>
<evidence type="ECO:0000256" key="6">
    <source>
        <dbReference type="ARBA" id="ARBA00022917"/>
    </source>
</evidence>
<evidence type="ECO:0000259" key="13">
    <source>
        <dbReference type="Pfam" id="PF09334"/>
    </source>
</evidence>
<keyword evidence="2 9" id="KW-0963">Cytoplasm</keyword>
<evidence type="ECO:0000256" key="2">
    <source>
        <dbReference type="ARBA" id="ARBA00022490"/>
    </source>
</evidence>
<dbReference type="NCBIfam" id="TIGR00396">
    <property type="entry name" value="leuS_bact"/>
    <property type="match status" value="1"/>
</dbReference>
<dbReference type="PATRIC" id="fig|1107882.3.peg.6668"/>
<dbReference type="AlphaFoldDB" id="H0I352"/>
<dbReference type="SUPFAM" id="SSF47323">
    <property type="entry name" value="Anticodon-binding domain of a subclass of class I aminoacyl-tRNA synthetases"/>
    <property type="match status" value="1"/>
</dbReference>
<dbReference type="InterPro" id="IPR015413">
    <property type="entry name" value="Methionyl/Leucyl_tRNA_Synth"/>
</dbReference>
<dbReference type="InterPro" id="IPR014729">
    <property type="entry name" value="Rossmann-like_a/b/a_fold"/>
</dbReference>
<gene>
    <name evidence="9" type="primary">leuS</name>
    <name evidence="15" type="ORF">MAXJ12_34569</name>
</gene>
<protein>
    <recommendedName>
        <fullName evidence="9">Leucine--tRNA ligase</fullName>
        <ecNumber evidence="9">6.1.1.4</ecNumber>
    </recommendedName>
    <alternativeName>
        <fullName evidence="9">Leucyl-tRNA synthetase</fullName>
        <shortName evidence="9">LeuRS</shortName>
    </alternativeName>
</protein>
<dbReference type="Gene3D" id="3.40.50.620">
    <property type="entry name" value="HUPs"/>
    <property type="match status" value="2"/>
</dbReference>
<reference evidence="15 16" key="1">
    <citation type="journal article" date="2012" name="J. Bacteriol.">
        <title>Draft Genome Sequence of Mesorhizobium alhagi CCNWXJ12-2T, a Novel Salt-Resistant Species Isolated from the Desert of Northwestern China.</title>
        <authorList>
            <person name="Zhou M."/>
            <person name="Chen W."/>
            <person name="Chen H."/>
            <person name="Wei G."/>
        </authorList>
    </citation>
    <scope>NUCLEOTIDE SEQUENCE [LARGE SCALE GENOMIC DNA]</scope>
    <source>
        <strain evidence="15 16">CCNWXJ12-2</strain>
    </source>
</reference>
<evidence type="ECO:0000256" key="3">
    <source>
        <dbReference type="ARBA" id="ARBA00022598"/>
    </source>
</evidence>
<dbReference type="InterPro" id="IPR009008">
    <property type="entry name" value="Val/Leu/Ile-tRNA-synth_edit"/>
</dbReference>
<comment type="caution">
    <text evidence="9">Lacks conserved residue(s) required for the propagation of feature annotation.</text>
</comment>
<evidence type="ECO:0000259" key="12">
    <source>
        <dbReference type="Pfam" id="PF08264"/>
    </source>
</evidence>
<evidence type="ECO:0000256" key="10">
    <source>
        <dbReference type="RuleBase" id="RU363035"/>
    </source>
</evidence>
<evidence type="ECO:0000313" key="15">
    <source>
        <dbReference type="EMBL" id="EHK52600.1"/>
    </source>
</evidence>
<dbReference type="GO" id="GO:0006429">
    <property type="term" value="P:leucyl-tRNA aminoacylation"/>
    <property type="evidence" value="ECO:0007669"/>
    <property type="project" value="UniProtKB-UniRule"/>
</dbReference>
<organism evidence="15 16">
    <name type="scientific">Mesorhizobium alhagi CCNWXJ12-2</name>
    <dbReference type="NCBI Taxonomy" id="1107882"/>
    <lineage>
        <taxon>Bacteria</taxon>
        <taxon>Pseudomonadati</taxon>
        <taxon>Pseudomonadota</taxon>
        <taxon>Alphaproteobacteria</taxon>
        <taxon>Hyphomicrobiales</taxon>
        <taxon>Phyllobacteriaceae</taxon>
        <taxon>Allomesorhizobium</taxon>
    </lineage>
</organism>
<keyword evidence="6 9" id="KW-0648">Protein biosynthesis</keyword>
<dbReference type="FunFam" id="1.10.730.10:FF:000011">
    <property type="entry name" value="Leucine--tRNA ligase chloroplastic/mitochondrial"/>
    <property type="match status" value="1"/>
</dbReference>
<dbReference type="GO" id="GO:0005829">
    <property type="term" value="C:cytosol"/>
    <property type="evidence" value="ECO:0007669"/>
    <property type="project" value="TreeGrafter"/>
</dbReference>
<keyword evidence="3 9" id="KW-0436">Ligase</keyword>
<keyword evidence="4 9" id="KW-0547">Nucleotide-binding</keyword>
<dbReference type="FunFam" id="3.40.50.620:FF:000077">
    <property type="entry name" value="Leucine--tRNA ligase"/>
    <property type="match status" value="1"/>
</dbReference>
<dbReference type="PROSITE" id="PS00178">
    <property type="entry name" value="AA_TRNA_LIGASE_I"/>
    <property type="match status" value="1"/>
</dbReference>
<dbReference type="Pfam" id="PF13603">
    <property type="entry name" value="tRNA-synt_1_2"/>
    <property type="match status" value="1"/>
</dbReference>
<comment type="similarity">
    <text evidence="1 9 10">Belongs to the class-I aminoacyl-tRNA synthetase family.</text>
</comment>
<dbReference type="OrthoDB" id="9810365at2"/>
<evidence type="ECO:0000256" key="9">
    <source>
        <dbReference type="HAMAP-Rule" id="MF_00049"/>
    </source>
</evidence>
<accession>H0I352</accession>
<comment type="catalytic activity">
    <reaction evidence="8 9">
        <text>tRNA(Leu) + L-leucine + ATP = L-leucyl-tRNA(Leu) + AMP + diphosphate</text>
        <dbReference type="Rhea" id="RHEA:11688"/>
        <dbReference type="Rhea" id="RHEA-COMP:9613"/>
        <dbReference type="Rhea" id="RHEA-COMP:9622"/>
        <dbReference type="ChEBI" id="CHEBI:30616"/>
        <dbReference type="ChEBI" id="CHEBI:33019"/>
        <dbReference type="ChEBI" id="CHEBI:57427"/>
        <dbReference type="ChEBI" id="CHEBI:78442"/>
        <dbReference type="ChEBI" id="CHEBI:78494"/>
        <dbReference type="ChEBI" id="CHEBI:456215"/>
        <dbReference type="EC" id="6.1.1.4"/>
    </reaction>
</comment>
<dbReference type="EMBL" id="AHAM01000314">
    <property type="protein sequence ID" value="EHK52600.1"/>
    <property type="molecule type" value="Genomic_DNA"/>
</dbReference>
<dbReference type="CDD" id="cd07958">
    <property type="entry name" value="Anticodon_Ia_Leu_BEm"/>
    <property type="match status" value="1"/>
</dbReference>
<dbReference type="PANTHER" id="PTHR43740:SF2">
    <property type="entry name" value="LEUCINE--TRNA LIGASE, MITOCHONDRIAL"/>
    <property type="match status" value="1"/>
</dbReference>
<feature type="binding site" evidence="9">
    <location>
        <position position="612"/>
    </location>
    <ligand>
        <name>ATP</name>
        <dbReference type="ChEBI" id="CHEBI:30616"/>
    </ligand>
</feature>
<dbReference type="InterPro" id="IPR009080">
    <property type="entry name" value="tRNAsynth_Ia_anticodon-bd"/>
</dbReference>
<dbReference type="Proteomes" id="UP000003250">
    <property type="component" value="Unassembled WGS sequence"/>
</dbReference>
<dbReference type="InterPro" id="IPR013155">
    <property type="entry name" value="M/V/L/I-tRNA-synth_anticd-bd"/>
</dbReference>
<evidence type="ECO:0000259" key="11">
    <source>
        <dbReference type="Pfam" id="PF00133"/>
    </source>
</evidence>
<dbReference type="Pfam" id="PF08264">
    <property type="entry name" value="Anticodon_1"/>
    <property type="match status" value="1"/>
</dbReference>
<dbReference type="PRINTS" id="PR00985">
    <property type="entry name" value="TRNASYNTHLEU"/>
</dbReference>
<feature type="short sequence motif" description="'KMSKS' region" evidence="9">
    <location>
        <begin position="609"/>
        <end position="613"/>
    </location>
</feature>
<dbReference type="Pfam" id="PF09334">
    <property type="entry name" value="tRNA-synt_1g"/>
    <property type="match status" value="1"/>
</dbReference>
<evidence type="ECO:0000313" key="16">
    <source>
        <dbReference type="Proteomes" id="UP000003250"/>
    </source>
</evidence>
<keyword evidence="7 9" id="KW-0030">Aminoacyl-tRNA synthetase</keyword>
<dbReference type="GO" id="GO:0002161">
    <property type="term" value="F:aminoacyl-tRNA deacylase activity"/>
    <property type="evidence" value="ECO:0007669"/>
    <property type="project" value="InterPro"/>
</dbReference>
<evidence type="ECO:0000256" key="8">
    <source>
        <dbReference type="ARBA" id="ARBA00047469"/>
    </source>
</evidence>
<keyword evidence="16" id="KW-1185">Reference proteome</keyword>
<dbReference type="Pfam" id="PF00133">
    <property type="entry name" value="tRNA-synt_1"/>
    <property type="match status" value="1"/>
</dbReference>
<feature type="domain" description="Leucyl-tRNA synthetase editing" evidence="14">
    <location>
        <begin position="219"/>
        <end position="400"/>
    </location>
</feature>
<dbReference type="RefSeq" id="WP_008840459.1">
    <property type="nucleotide sequence ID" value="NZ_AHAM01000314.1"/>
</dbReference>
<feature type="domain" description="Methionyl/Leucyl tRNA synthetase" evidence="13">
    <location>
        <begin position="38"/>
        <end position="171"/>
    </location>
</feature>
<sequence length="839" mass="95520">MSYDPKRIEPKWQRYWDENETFRTEDDFAKPKFYVLDMFPYPSGEGLHVGHPEGYTATDIVARYKRMRGFNVLHPMGWDAYGLPAERYAVRTGVHPSITTRTNIETFKGQIKRLGFSYDWSRELATTDPAFIRWTQWIFLKLFERGLAYQAEVAVNWCPAQGTVLANEEVKEGKYIETGEPVERRLMRQWMLKITAYADRLLADLDDLDWPEGVKAMQRNWIGRSEGAEVNFALADSGDILKVFTTRPDTLWGATFIVLSPEHPLVMRVTTSDQHEAVKAYTDQARTLSEVERAEERSSTGVFTGTFAINPANDVQMPIWVADYVLMGYGTGAIMAVPGHDGRDHQFARANGLPIIEVIKAPAEVDIQLRPWEGDGLLVSSGPLSGLKSAEAKKAAIAWLEERGLGKSRVQYRLRDWLFSRQRYWGEPFPILHRADGAIVPLPEDSLPLLAPELDEYKPTDKGDPPLARAEDWVHTTDPHSQLPAMRETNTMPQWAGSCWYYLRFADPKNDYALIDPAKEKYWLPVDLYIGGAEHAVLHLLYARFWHKVLFDMGVVSTKEPFHKLFNQGMILAFSYRDHAGKYCRPDEVIERDGQWLVGQAQVTQQIEKMSKSRFNVVNPDEVIDAYGADSLRLYEMFMGPLDVAKPWQMSGVAGVSRFLNRVWRIVVDDEDALNAQVCDTDPTPEILRLQHKTVRSVTDDIEALRFNTAIARLMEMSNVLLSLDRKPRVAVETFVLLLAPFAPHLAEELWRLLGHKRSLAYAQWPSFDPGLAEDEVREYAVQVNGKLRHKVRADAGLSATSLLETIKTDPRVAEMLQGKHVVKEVAVPGRLVNFVVRE</sequence>
<dbReference type="InterPro" id="IPR001412">
    <property type="entry name" value="aa-tRNA-synth_I_CS"/>
</dbReference>
<proteinExistence type="inferred from homology"/>
<evidence type="ECO:0000256" key="4">
    <source>
        <dbReference type="ARBA" id="ARBA00022741"/>
    </source>
</evidence>
<dbReference type="FunFam" id="3.40.50.620:FF:000056">
    <property type="entry name" value="Leucine--tRNA ligase"/>
    <property type="match status" value="1"/>
</dbReference>
<dbReference type="Gene3D" id="1.10.730.10">
    <property type="entry name" value="Isoleucyl-tRNA Synthetase, Domain 1"/>
    <property type="match status" value="1"/>
</dbReference>
<dbReference type="GO" id="GO:0004823">
    <property type="term" value="F:leucine-tRNA ligase activity"/>
    <property type="evidence" value="ECO:0007669"/>
    <property type="project" value="UniProtKB-UniRule"/>
</dbReference>
<dbReference type="PANTHER" id="PTHR43740">
    <property type="entry name" value="LEUCYL-TRNA SYNTHETASE"/>
    <property type="match status" value="1"/>
</dbReference>
<evidence type="ECO:0000256" key="1">
    <source>
        <dbReference type="ARBA" id="ARBA00005594"/>
    </source>
</evidence>
<feature type="domain" description="Methionyl/Valyl/Leucyl/Isoleucyl-tRNA synthetase anticodon-binding" evidence="12">
    <location>
        <begin position="687"/>
        <end position="796"/>
    </location>
</feature>
<evidence type="ECO:0000256" key="7">
    <source>
        <dbReference type="ARBA" id="ARBA00023146"/>
    </source>
</evidence>
<dbReference type="InterPro" id="IPR002302">
    <property type="entry name" value="Leu-tRNA-ligase"/>
</dbReference>
<name>H0I352_9HYPH</name>
<dbReference type="CDD" id="cd00812">
    <property type="entry name" value="LeuRS_core"/>
    <property type="match status" value="1"/>
</dbReference>
<dbReference type="SUPFAM" id="SSF50677">
    <property type="entry name" value="ValRS/IleRS/LeuRS editing domain"/>
    <property type="match status" value="1"/>
</dbReference>
<keyword evidence="5 9" id="KW-0067">ATP-binding</keyword>
<dbReference type="InterPro" id="IPR025709">
    <property type="entry name" value="Leu_tRNA-synth_edit"/>
</dbReference>
<comment type="subcellular location">
    <subcellularLocation>
        <location evidence="9">Cytoplasm</location>
    </subcellularLocation>
</comment>